<feature type="transmembrane region" description="Helical" evidence="13">
    <location>
        <begin position="935"/>
        <end position="955"/>
    </location>
</feature>
<dbReference type="SUPFAM" id="SSF53850">
    <property type="entry name" value="Periplasmic binding protein-like II"/>
    <property type="match status" value="4"/>
</dbReference>
<dbReference type="EMBL" id="ASGP02000002">
    <property type="protein sequence ID" value="KAH9522564.1"/>
    <property type="molecule type" value="Genomic_DNA"/>
</dbReference>
<gene>
    <name evidence="16" type="ORF">DERF_006128</name>
</gene>
<comment type="subcellular location">
    <subcellularLocation>
        <location evidence="1">Cell membrane</location>
        <topology evidence="1">Multi-pass membrane protein</topology>
    </subcellularLocation>
</comment>
<evidence type="ECO:0000313" key="16">
    <source>
        <dbReference type="EMBL" id="KAH9522564.1"/>
    </source>
</evidence>
<feature type="transmembrane region" description="Helical" evidence="13">
    <location>
        <begin position="365"/>
        <end position="385"/>
    </location>
</feature>
<keyword evidence="6 13" id="KW-1133">Transmembrane helix</keyword>
<feature type="transmembrane region" description="Helical" evidence="13">
    <location>
        <begin position="1226"/>
        <end position="1243"/>
    </location>
</feature>
<feature type="transmembrane region" description="Helical" evidence="13">
    <location>
        <begin position="1199"/>
        <end position="1220"/>
    </location>
</feature>
<feature type="domain" description="Ionotropic glutamate receptor L-glutamate and glycine-binding" evidence="15">
    <location>
        <begin position="1508"/>
        <end position="1587"/>
    </location>
</feature>
<keyword evidence="4" id="KW-1003">Cell membrane</keyword>
<evidence type="ECO:0000259" key="14">
    <source>
        <dbReference type="Pfam" id="PF00060"/>
    </source>
</evidence>
<evidence type="ECO:0000256" key="4">
    <source>
        <dbReference type="ARBA" id="ARBA00022475"/>
    </source>
</evidence>
<reference evidence="16" key="1">
    <citation type="submission" date="2013-05" db="EMBL/GenBank/DDBJ databases">
        <authorList>
            <person name="Yim A.K.Y."/>
            <person name="Chan T.F."/>
            <person name="Ji K.M."/>
            <person name="Liu X.Y."/>
            <person name="Zhou J.W."/>
            <person name="Li R.Q."/>
            <person name="Yang K.Y."/>
            <person name="Li J."/>
            <person name="Li M."/>
            <person name="Law P.T.W."/>
            <person name="Wu Y.L."/>
            <person name="Cai Z.L."/>
            <person name="Qin H."/>
            <person name="Bao Y."/>
            <person name="Leung R.K.K."/>
            <person name="Ng P.K.S."/>
            <person name="Zou J."/>
            <person name="Zhong X.J."/>
            <person name="Ran P.X."/>
            <person name="Zhong N.S."/>
            <person name="Liu Z.G."/>
            <person name="Tsui S.K.W."/>
        </authorList>
    </citation>
    <scope>NUCLEOTIDE SEQUENCE</scope>
    <source>
        <strain evidence="16">Derf</strain>
        <tissue evidence="16">Whole organism</tissue>
    </source>
</reference>
<dbReference type="PANTHER" id="PTHR42643">
    <property type="entry name" value="IONOTROPIC RECEPTOR 20A-RELATED"/>
    <property type="match status" value="1"/>
</dbReference>
<comment type="caution">
    <text evidence="16">The sequence shown here is derived from an EMBL/GenBank/DDBJ whole genome shotgun (WGS) entry which is preliminary data.</text>
</comment>
<evidence type="ECO:0000256" key="6">
    <source>
        <dbReference type="ARBA" id="ARBA00022989"/>
    </source>
</evidence>
<keyword evidence="17" id="KW-1185">Reference proteome</keyword>
<evidence type="ECO:0000256" key="10">
    <source>
        <dbReference type="ARBA" id="ARBA00023180"/>
    </source>
</evidence>
<dbReference type="PANTHER" id="PTHR42643:SF24">
    <property type="entry name" value="IONOTROPIC RECEPTOR 60A"/>
    <property type="match status" value="1"/>
</dbReference>
<feature type="domain" description="Ionotropic glutamate receptor L-glutamate and glycine-binding" evidence="15">
    <location>
        <begin position="245"/>
        <end position="348"/>
    </location>
</feature>
<evidence type="ECO:0000256" key="9">
    <source>
        <dbReference type="ARBA" id="ARBA00023170"/>
    </source>
</evidence>
<feature type="domain" description="Ionotropic glutamate receptor L-glutamate and glycine-binding" evidence="15">
    <location>
        <begin position="842"/>
        <end position="918"/>
    </location>
</feature>
<feature type="transmembrane region" description="Helical" evidence="13">
    <location>
        <begin position="12"/>
        <end position="35"/>
    </location>
</feature>
<evidence type="ECO:0000256" key="2">
    <source>
        <dbReference type="ARBA" id="ARBA00008685"/>
    </source>
</evidence>
<dbReference type="Pfam" id="PF00060">
    <property type="entry name" value="Lig_chan"/>
    <property type="match status" value="1"/>
</dbReference>
<name>A0A922L7C9_DERFA</name>
<feature type="transmembrane region" description="Helical" evidence="13">
    <location>
        <begin position="2297"/>
        <end position="2320"/>
    </location>
</feature>
<evidence type="ECO:0000256" key="7">
    <source>
        <dbReference type="ARBA" id="ARBA00023065"/>
    </source>
</evidence>
<keyword evidence="7" id="KW-0406">Ion transport</keyword>
<dbReference type="InterPro" id="IPR019594">
    <property type="entry name" value="Glu/Gly-bd"/>
</dbReference>
<dbReference type="Pfam" id="PF10613">
    <property type="entry name" value="Lig_chan-Glu_bd"/>
    <property type="match status" value="3"/>
</dbReference>
<feature type="transmembrane region" description="Helical" evidence="13">
    <location>
        <begin position="999"/>
        <end position="1017"/>
    </location>
</feature>
<organism evidence="16 17">
    <name type="scientific">Dermatophagoides farinae</name>
    <name type="common">American house dust mite</name>
    <dbReference type="NCBI Taxonomy" id="6954"/>
    <lineage>
        <taxon>Eukaryota</taxon>
        <taxon>Metazoa</taxon>
        <taxon>Ecdysozoa</taxon>
        <taxon>Arthropoda</taxon>
        <taxon>Chelicerata</taxon>
        <taxon>Arachnida</taxon>
        <taxon>Acari</taxon>
        <taxon>Acariformes</taxon>
        <taxon>Sarcoptiformes</taxon>
        <taxon>Astigmata</taxon>
        <taxon>Psoroptidia</taxon>
        <taxon>Analgoidea</taxon>
        <taxon>Pyroglyphidae</taxon>
        <taxon>Dermatophagoidinae</taxon>
        <taxon>Dermatophagoides</taxon>
    </lineage>
</organism>
<sequence length="2557" mass="300551">MFLLRIIFNYYIIFAILIFIQHSTLVTSVITSLGFHPFYGGGEQNLWSYLINLCNNLENERFYIVIITNENSTIINYQNQKTFDEKQQTLYGFFIHNNCPIDHFNDLESAYQQISLNLKYLYRNVLIIVDLSFLNEFHSNIQQFLQIIQNIYVKCVHCVPIILLFRYDYLFNYFYKWFSEFFKQMDQRFSCTLVSYPDTMNVIHLRPKIDGCHQYNGLLWPKTMNDFRRLRTSSLKCDLNQTDIRIVLNNFTPFCDMIENGTELQMTTSVEKYIIDTLSSKLNFHPKLIDAKQNWGKYVNGTWTGSVAYLINETSDLAMGSISVLHERIRFIEYSDIYIIEEVGFISRIPKLMTRDWIVIEPFTWTVWFMIIISFLIISIILYIISNHIFRASGENLPFRLIWSKLFAIVVNQQAHVLRTRMNKNRLIFICWIFGNMVLSILYSTQFYRFLALHQYDRPLRTNFDLIDAIEIGTHDTITLEQSIVLEYDVNDSDIFYVIGQNIQKNSKQNVPKLESGFDKLEQNSRYVLIESKTAFKYLIKNYAQKAMLMSEDNMAMDFLAIGFSKHSPLYPSFNRLIKIFTQNGFIQHWIDEVIKKTKTANPAEYSTSMMGAPKTTIDTDGLDINDIKSILIIWSIGLNNHNHSIDIDNNNSEFLNLRNFFINKNCPYDYFDSLELAQSIIISEPKYRYRNVLILINSFQLSPTQIHLNIRELFELSQNLYLNCANCVPIIFLFHYDIHSLYNWLSEAILWLNQRFSCTIVSRFADSEKVLHLRPVIKGCLELNEIYWPKSQQDFDQLRISPLQCDLNQTIINIVINDFNPYSDILDRETDIKFGPSTEKNLIEILMMKINSRYRLIDGFQNWGKHENGVWTGSVSHLINGSADIAIGGFSITYDRSLVIDYSDITMVDEIAFISRIPELRSRSWLVIEPFSRLLWFIIFISFILVSLICYLIPKWEIHDNDDDVSVRYRSILSKQLLAIMVNQQAHVLMLTSWKQRLILIGWILCNMVLAISYSTEYYTLLALVQYDDPLLTKDDLIRVTQMNSHHFFTLDGSVVMDFKIIDSDGSKMISRNLEENERYNVMQLEEGFDRIANDSRFILIESKASFKFLIKTYAQKAMLISNDILATDYLAIAFRRRSPFFDSFNYIIRTCSHYGLTQYWLNKLILFSETANVDEYSISSIGTAAIKTTLTTDGLKIYDLGSIFITWSIGLSYSFIILLEMKHLIIAFTILIIIVAIKSPPSSSTIHTQDIYLGNNSLWSYMEELCGRIHYDENIIIILVENFNYSSRTSSSSSSSPSSTITSIMRTRNFLEQTNCPFEYFNGSNVQMINAEMEIQINRFINYRLLFIIDMIPKIFTDQFQFNDLFLSLDKIFPKCTNCFPFIILFQQSIDELSRLMDKNFIQQLNRKFRSTLVSIMGHNHFRVIHIRPILDGCLQYQDQTFKPTTIDDFNRMQKPYTKCNLNQTMLTMVVNNVSLLCRIDKTYIRDNNGSEIELFNLNPIYSVDYHLLELLQRKWNFRYRLLYAEQNWGTCHGNNTWKGSIAYLLNGDADIGICAISRTYLRNNVVDFNQFSMMDGIGFILKYPKKTSKQWLLMKPFSWQIWLMIIVSFILVYLFLHFTAHKIGEPLTAPIIIRLYAIYLARTMKVHHLEPIWIRITYLSCMLSMIVMTTLYSAQLYSYLQLSNQEKQIDTIDQFIIAIRTNTYRPLFVKNGNLRNMILQLDMKTGPFYWISHYLKRNNAINIGNYMEGIDYIQKNPRYILIGNSRILELLRKSFAQERLLLGSELLGIDILAYAFQKNSPLLKPFSEQIMTIQEMGLINRWLWKVSQAINIANPSAYYESIRTNNRFRTNDEWEMMQLIDFEALFNSWIFFILSCFTISNPKFIGDKSFGRYLHDSCQAIHDGKNFHLNLIENFQFSNTTSWMEPKSLVHEFLNQINCPFKHFTNINSKDLSIKLNNQTKLIGYYGFLCIFDLLHQSNDLNHHEFIELIMSLERVYVRCIDCYPLIILIHPKLLQQLIEWLIDSFRLFDQKFRCIFVVSDYILNDDYDKNHQKVIHVRPILDGCHIFNNVYYPRNENDFNRMKISYQKCNLNQTIIRVAVNDIVPICAIENRQIGLDGKVTVKMKLSQSLDLRLLKILAQRWNFRYQLVDSQQNWGTFVNDSWTGSIALIRNNLVDMGICGISQTYLRNLAVDYSFFITIDKIGFLSQFPSKSSRKWLLFQSFPWQNWLAILISYILIWIFLHLYYCKICPLLLMKHHHRSRSKENLPISMKLCAIYLNRAIKVDCPEPTSICIIYLVTMISMMITLILYSAAYYLQLNTSHYEKHIDSVDDINEYFRSGTHTLVTRKSDENMNIIKHSRPENNILYTINEHVIKNKPVEVLNDVSGFDLVQSDSKFIFLSTKLILYYLQRAYARKTVWIGTESLKMDINAFAFPKHSPLLKPISYQILLSHERGLYQKWIKDIYRFTPLLNRQSYLEAIRFQRTFRKWSTSSSMISTSSPPSFSQFYALDLSDFEAILHSWILGIAISIAILLIEIIIWRFRQYQQSKYPSR</sequence>
<evidence type="ECO:0000259" key="15">
    <source>
        <dbReference type="Pfam" id="PF10613"/>
    </source>
</evidence>
<dbReference type="Gene3D" id="1.10.287.70">
    <property type="match status" value="2"/>
</dbReference>
<keyword evidence="9" id="KW-0675">Receptor</keyword>
<feature type="transmembrane region" description="Helical" evidence="13">
    <location>
        <begin position="2523"/>
        <end position="2544"/>
    </location>
</feature>
<dbReference type="GO" id="GO:0050906">
    <property type="term" value="P:detection of stimulus involved in sensory perception"/>
    <property type="evidence" value="ECO:0007669"/>
    <property type="project" value="UniProtKB-ARBA"/>
</dbReference>
<evidence type="ECO:0000256" key="1">
    <source>
        <dbReference type="ARBA" id="ARBA00004651"/>
    </source>
</evidence>
<evidence type="ECO:0000256" key="5">
    <source>
        <dbReference type="ARBA" id="ARBA00022692"/>
    </source>
</evidence>
<feature type="transmembrane region" description="Helical" evidence="13">
    <location>
        <begin position="1602"/>
        <end position="1623"/>
    </location>
</feature>
<evidence type="ECO:0000313" key="17">
    <source>
        <dbReference type="Proteomes" id="UP000790347"/>
    </source>
</evidence>
<dbReference type="InterPro" id="IPR001320">
    <property type="entry name" value="Iontro_rcpt_C"/>
</dbReference>
<keyword evidence="5 13" id="KW-0812">Transmembrane</keyword>
<protein>
    <submittedName>
        <fullName evidence="16">Uncharacterized protein</fullName>
    </submittedName>
</protein>
<dbReference type="Proteomes" id="UP000790347">
    <property type="component" value="Unassembled WGS sequence"/>
</dbReference>
<keyword evidence="8 13" id="KW-0472">Membrane</keyword>
<keyword evidence="10" id="KW-0325">Glycoprotein</keyword>
<proteinExistence type="inferred from homology"/>
<dbReference type="InterPro" id="IPR052192">
    <property type="entry name" value="Insect_Ionotropic_Sensory_Rcpt"/>
</dbReference>
<feature type="transmembrane region" description="Helical" evidence="13">
    <location>
        <begin position="1659"/>
        <end position="1683"/>
    </location>
</feature>
<dbReference type="Gene3D" id="3.40.190.10">
    <property type="entry name" value="Periplasmic binding protein-like II"/>
    <property type="match status" value="4"/>
</dbReference>
<evidence type="ECO:0000256" key="13">
    <source>
        <dbReference type="SAM" id="Phobius"/>
    </source>
</evidence>
<keyword evidence="3" id="KW-0813">Transport</keyword>
<evidence type="ECO:0000256" key="11">
    <source>
        <dbReference type="ARBA" id="ARBA00023286"/>
    </source>
</evidence>
<accession>A0A922L7C9</accession>
<comment type="similarity">
    <text evidence="2">Belongs to the glutamate-gated ion channel (TC 1.A.10.1) family.</text>
</comment>
<reference evidence="16" key="2">
    <citation type="journal article" date="2022" name="Res Sq">
        <title>Comparative Genomics Reveals Insights into the Divergent Evolution of Astigmatic Mites and Household Pest Adaptations.</title>
        <authorList>
            <person name="Xiong Q."/>
            <person name="Wan A.T.-Y."/>
            <person name="Liu X.-Y."/>
            <person name="Fung C.S.-H."/>
            <person name="Xiao X."/>
            <person name="Malainual N."/>
            <person name="Hou J."/>
            <person name="Wang L."/>
            <person name="Wang M."/>
            <person name="Yang K."/>
            <person name="Cui Y."/>
            <person name="Leung E."/>
            <person name="Nong W."/>
            <person name="Shin S.-K."/>
            <person name="Au S."/>
            <person name="Jeong K.Y."/>
            <person name="Chew F.T."/>
            <person name="Hui J."/>
            <person name="Leung T.F."/>
            <person name="Tungtrongchitr A."/>
            <person name="Zhong N."/>
            <person name="Liu Z."/>
            <person name="Tsui S."/>
        </authorList>
    </citation>
    <scope>NUCLEOTIDE SEQUENCE</scope>
    <source>
        <strain evidence="16">Derf</strain>
        <tissue evidence="16">Whole organism</tissue>
    </source>
</reference>
<evidence type="ECO:0000256" key="12">
    <source>
        <dbReference type="ARBA" id="ARBA00023303"/>
    </source>
</evidence>
<keyword evidence="12" id="KW-0407">Ion channel</keyword>
<keyword evidence="11" id="KW-1071">Ligand-gated ion channel</keyword>
<feature type="domain" description="Ionotropic glutamate receptor C-terminal" evidence="14">
    <location>
        <begin position="364"/>
        <end position="604"/>
    </location>
</feature>
<evidence type="ECO:0000256" key="8">
    <source>
        <dbReference type="ARBA" id="ARBA00023136"/>
    </source>
</evidence>
<evidence type="ECO:0000256" key="3">
    <source>
        <dbReference type="ARBA" id="ARBA00022448"/>
    </source>
</evidence>
<dbReference type="GO" id="GO:0005886">
    <property type="term" value="C:plasma membrane"/>
    <property type="evidence" value="ECO:0007669"/>
    <property type="project" value="UniProtKB-SubCell"/>
</dbReference>
<dbReference type="GO" id="GO:0015276">
    <property type="term" value="F:ligand-gated monoatomic ion channel activity"/>
    <property type="evidence" value="ECO:0007669"/>
    <property type="project" value="InterPro"/>
</dbReference>
<feature type="transmembrane region" description="Helical" evidence="13">
    <location>
        <begin position="427"/>
        <end position="451"/>
    </location>
</feature>
<feature type="transmembrane region" description="Helical" evidence="13">
    <location>
        <begin position="2232"/>
        <end position="2258"/>
    </location>
</feature>